<dbReference type="EMBL" id="MF994828">
    <property type="protein sequence ID" value="AVI09277.1"/>
    <property type="molecule type" value="Genomic_DNA"/>
</dbReference>
<keyword evidence="1" id="KW-0472">Membrane</keyword>
<keyword evidence="1" id="KW-0812">Transmembrane</keyword>
<proteinExistence type="predicted"/>
<name>A0A2L2QE29_9BETA</name>
<organism evidence="2">
    <name type="scientific">Human betaherpesvirus 6A</name>
    <dbReference type="NCBI Taxonomy" id="32603"/>
    <lineage>
        <taxon>Viruses</taxon>
        <taxon>Duplodnaviria</taxon>
        <taxon>Heunggongvirae</taxon>
        <taxon>Peploviricota</taxon>
        <taxon>Herviviricetes</taxon>
        <taxon>Herpesvirales</taxon>
        <taxon>Orthoherpesviridae</taxon>
        <taxon>Betaherpesvirinae</taxon>
        <taxon>Roseolovirus</taxon>
        <taxon>Roseolovirus humanbeta6a</taxon>
    </lineage>
</organism>
<feature type="transmembrane region" description="Helical" evidence="1">
    <location>
        <begin position="27"/>
        <end position="50"/>
    </location>
</feature>
<protein>
    <submittedName>
        <fullName evidence="2">Uncharacterized protein</fullName>
    </submittedName>
</protein>
<sequence>MIQCFCMNPDKQKSRSNDWNHKMIRCLTYLITILNYIYRLNLTYQLYLIFRSL</sequence>
<evidence type="ECO:0000256" key="1">
    <source>
        <dbReference type="SAM" id="Phobius"/>
    </source>
</evidence>
<keyword evidence="1" id="KW-1133">Transmembrane helix</keyword>
<accession>A0A2L2QE29</accession>
<reference evidence="2" key="1">
    <citation type="journal article" date="2018" name="J. Virol.">
        <title>Copy number heterogeneity, large origin tandem repeats, and interspecies recombination in HHV-6A and HHV-6B reference strains.</title>
        <authorList>
            <person name="Greninger A.L."/>
            <person name="Roychoudhury P."/>
            <person name="Makhsous N."/>
            <person name="Hanson D."/>
            <person name="Chase J."/>
            <person name="Krueger G."/>
            <person name="Xie H."/>
            <person name="Huang M.-L."/>
            <person name="Saunders L."/>
            <person name="Ablashi D."/>
            <person name="Koelle D.M."/>
            <person name="Cook L."/>
            <person name="Jerome K.R."/>
        </authorList>
    </citation>
    <scope>NUCLEOTIDE SEQUENCE</scope>
    <source>
        <strain evidence="2">SIE</strain>
    </source>
</reference>
<evidence type="ECO:0000313" key="2">
    <source>
        <dbReference type="EMBL" id="AVI09277.1"/>
    </source>
</evidence>